<proteinExistence type="predicted"/>
<dbReference type="OrthoDB" id="5419617at2759"/>
<protein>
    <submittedName>
        <fullName evidence="1">Uncharacterized protein</fullName>
    </submittedName>
</protein>
<sequence>MKCNDKKENCWKTCRYFQDFKHLDTVKKKQKLMNKTRKGDVLLSKFRTNMLPTNKLLHIDSISSLLLTVNFVSMRKKLSHILFQCPRYRDPRLQLLKEIQDLNPVYSDASLQSLLNLDKNAKIKLRALEKFFLSCNRF</sequence>
<dbReference type="AlphaFoldDB" id="A0A4Y2JQZ4"/>
<keyword evidence="2" id="KW-1185">Reference proteome</keyword>
<accession>A0A4Y2JQZ4</accession>
<dbReference type="Proteomes" id="UP000499080">
    <property type="component" value="Unassembled WGS sequence"/>
</dbReference>
<reference evidence="1 2" key="1">
    <citation type="journal article" date="2019" name="Sci. Rep.">
        <title>Orb-weaving spider Araneus ventricosus genome elucidates the spidroin gene catalogue.</title>
        <authorList>
            <person name="Kono N."/>
            <person name="Nakamura H."/>
            <person name="Ohtoshi R."/>
            <person name="Moran D.A.P."/>
            <person name="Shinohara A."/>
            <person name="Yoshida Y."/>
            <person name="Fujiwara M."/>
            <person name="Mori M."/>
            <person name="Tomita M."/>
            <person name="Arakawa K."/>
        </authorList>
    </citation>
    <scope>NUCLEOTIDE SEQUENCE [LARGE SCALE GENOMIC DNA]</scope>
</reference>
<evidence type="ECO:0000313" key="2">
    <source>
        <dbReference type="Proteomes" id="UP000499080"/>
    </source>
</evidence>
<organism evidence="1 2">
    <name type="scientific">Araneus ventricosus</name>
    <name type="common">Orbweaver spider</name>
    <name type="synonym">Epeira ventricosa</name>
    <dbReference type="NCBI Taxonomy" id="182803"/>
    <lineage>
        <taxon>Eukaryota</taxon>
        <taxon>Metazoa</taxon>
        <taxon>Ecdysozoa</taxon>
        <taxon>Arthropoda</taxon>
        <taxon>Chelicerata</taxon>
        <taxon>Arachnida</taxon>
        <taxon>Araneae</taxon>
        <taxon>Araneomorphae</taxon>
        <taxon>Entelegynae</taxon>
        <taxon>Araneoidea</taxon>
        <taxon>Araneidae</taxon>
        <taxon>Araneus</taxon>
    </lineage>
</organism>
<dbReference type="EMBL" id="BGPR01003732">
    <property type="protein sequence ID" value="GBM91762.1"/>
    <property type="molecule type" value="Genomic_DNA"/>
</dbReference>
<name>A0A4Y2JQZ4_ARAVE</name>
<evidence type="ECO:0000313" key="1">
    <source>
        <dbReference type="EMBL" id="GBM91762.1"/>
    </source>
</evidence>
<gene>
    <name evidence="1" type="ORF">AVEN_145642_1</name>
</gene>
<comment type="caution">
    <text evidence="1">The sequence shown here is derived from an EMBL/GenBank/DDBJ whole genome shotgun (WGS) entry which is preliminary data.</text>
</comment>